<comment type="cofactor">
    <cofactor evidence="2 9">
        <name>Mg(2+)</name>
        <dbReference type="ChEBI" id="CHEBI:18420"/>
    </cofactor>
</comment>
<evidence type="ECO:0000256" key="8">
    <source>
        <dbReference type="ARBA" id="ARBA00022909"/>
    </source>
</evidence>
<dbReference type="EC" id="2.5.1.15" evidence="4 9"/>
<dbReference type="PANTHER" id="PTHR20941">
    <property type="entry name" value="FOLATE SYNTHESIS PROTEINS"/>
    <property type="match status" value="1"/>
</dbReference>
<dbReference type="SUPFAM" id="SSF51717">
    <property type="entry name" value="Dihydropteroate synthetase-like"/>
    <property type="match status" value="1"/>
</dbReference>
<gene>
    <name evidence="11" type="primary">folP</name>
    <name evidence="11" type="ORF">DN062_17200</name>
</gene>
<dbReference type="InterPro" id="IPR006390">
    <property type="entry name" value="DHP_synth_dom"/>
</dbReference>
<evidence type="ECO:0000259" key="10">
    <source>
        <dbReference type="PROSITE" id="PS50972"/>
    </source>
</evidence>
<dbReference type="AlphaFoldDB" id="A0A364NHI7"/>
<keyword evidence="12" id="KW-1185">Reference proteome</keyword>
<keyword evidence="7 9" id="KW-0460">Magnesium</keyword>
<evidence type="ECO:0000256" key="7">
    <source>
        <dbReference type="ARBA" id="ARBA00022842"/>
    </source>
</evidence>
<dbReference type="PROSITE" id="PS50972">
    <property type="entry name" value="PTERIN_BINDING"/>
    <property type="match status" value="1"/>
</dbReference>
<dbReference type="GO" id="GO:0046654">
    <property type="term" value="P:tetrahydrofolate biosynthetic process"/>
    <property type="evidence" value="ECO:0007669"/>
    <property type="project" value="UniProtKB-UniPathway"/>
</dbReference>
<evidence type="ECO:0000256" key="2">
    <source>
        <dbReference type="ARBA" id="ARBA00001946"/>
    </source>
</evidence>
<evidence type="ECO:0000256" key="1">
    <source>
        <dbReference type="ARBA" id="ARBA00000012"/>
    </source>
</evidence>
<comment type="catalytic activity">
    <reaction evidence="1">
        <text>(7,8-dihydropterin-6-yl)methyl diphosphate + 4-aminobenzoate = 7,8-dihydropteroate + diphosphate</text>
        <dbReference type="Rhea" id="RHEA:19949"/>
        <dbReference type="ChEBI" id="CHEBI:17836"/>
        <dbReference type="ChEBI" id="CHEBI:17839"/>
        <dbReference type="ChEBI" id="CHEBI:33019"/>
        <dbReference type="ChEBI" id="CHEBI:72950"/>
        <dbReference type="EC" id="2.5.1.15"/>
    </reaction>
</comment>
<dbReference type="PROSITE" id="PS00792">
    <property type="entry name" value="DHPS_1"/>
    <property type="match status" value="1"/>
</dbReference>
<evidence type="ECO:0000256" key="4">
    <source>
        <dbReference type="ARBA" id="ARBA00012458"/>
    </source>
</evidence>
<dbReference type="InterPro" id="IPR011005">
    <property type="entry name" value="Dihydropteroate_synth-like_sf"/>
</dbReference>
<evidence type="ECO:0000313" key="12">
    <source>
        <dbReference type="Proteomes" id="UP000250744"/>
    </source>
</evidence>
<dbReference type="OrthoDB" id="9811744at2"/>
<keyword evidence="5 9" id="KW-0808">Transferase</keyword>
<dbReference type="PANTHER" id="PTHR20941:SF1">
    <property type="entry name" value="FOLIC ACID SYNTHESIS PROTEIN FOL1"/>
    <property type="match status" value="1"/>
</dbReference>
<evidence type="ECO:0000256" key="5">
    <source>
        <dbReference type="ARBA" id="ARBA00022679"/>
    </source>
</evidence>
<evidence type="ECO:0000313" key="11">
    <source>
        <dbReference type="EMBL" id="RAU16588.1"/>
    </source>
</evidence>
<proteinExistence type="inferred from homology"/>
<dbReference type="GO" id="GO:0004156">
    <property type="term" value="F:dihydropteroate synthase activity"/>
    <property type="evidence" value="ECO:0007669"/>
    <property type="project" value="UniProtKB-EC"/>
</dbReference>
<organism evidence="11 12">
    <name type="scientific">Nitrincola tibetensis</name>
    <dbReference type="NCBI Taxonomy" id="2219697"/>
    <lineage>
        <taxon>Bacteria</taxon>
        <taxon>Pseudomonadati</taxon>
        <taxon>Pseudomonadota</taxon>
        <taxon>Gammaproteobacteria</taxon>
        <taxon>Oceanospirillales</taxon>
        <taxon>Oceanospirillaceae</taxon>
        <taxon>Nitrincola</taxon>
    </lineage>
</organism>
<dbReference type="Proteomes" id="UP000250744">
    <property type="component" value="Unassembled WGS sequence"/>
</dbReference>
<comment type="caution">
    <text evidence="11">The sequence shown here is derived from an EMBL/GenBank/DDBJ whole genome shotgun (WGS) entry which is preliminary data.</text>
</comment>
<dbReference type="NCBIfam" id="TIGR01496">
    <property type="entry name" value="DHPS"/>
    <property type="match status" value="1"/>
</dbReference>
<keyword evidence="6 9" id="KW-0479">Metal-binding</keyword>
<dbReference type="EMBL" id="QKRX01000020">
    <property type="protein sequence ID" value="RAU16588.1"/>
    <property type="molecule type" value="Genomic_DNA"/>
</dbReference>
<comment type="function">
    <text evidence="9">Catalyzes the condensation of para-aminobenzoate (pABA) with 6-hydroxymethyl-7,8-dihydropterin diphosphate (DHPt-PP) to form 7,8-dihydropteroate (H2Pte), the immediate precursor of folate derivatives.</text>
</comment>
<dbReference type="GO" id="GO:0046656">
    <property type="term" value="P:folic acid biosynthetic process"/>
    <property type="evidence" value="ECO:0007669"/>
    <property type="project" value="UniProtKB-KW"/>
</dbReference>
<evidence type="ECO:0000256" key="9">
    <source>
        <dbReference type="RuleBase" id="RU361205"/>
    </source>
</evidence>
<dbReference type="Gene3D" id="3.20.20.20">
    <property type="entry name" value="Dihydropteroate synthase-like"/>
    <property type="match status" value="1"/>
</dbReference>
<comment type="pathway">
    <text evidence="3 9">Cofactor biosynthesis; tetrahydrofolate biosynthesis; 7,8-dihydrofolate from 2-amino-4-hydroxy-6-hydroxymethyl-7,8-dihydropteridine diphosphate and 4-aminobenzoate: step 1/2.</text>
</comment>
<dbReference type="GO" id="GO:0046872">
    <property type="term" value="F:metal ion binding"/>
    <property type="evidence" value="ECO:0007669"/>
    <property type="project" value="UniProtKB-KW"/>
</dbReference>
<dbReference type="Pfam" id="PF00809">
    <property type="entry name" value="Pterin_bind"/>
    <property type="match status" value="1"/>
</dbReference>
<dbReference type="GO" id="GO:0005829">
    <property type="term" value="C:cytosol"/>
    <property type="evidence" value="ECO:0007669"/>
    <property type="project" value="TreeGrafter"/>
</dbReference>
<name>A0A364NHI7_9GAMM</name>
<protein>
    <recommendedName>
        <fullName evidence="4 9">Dihydropteroate synthase</fullName>
        <shortName evidence="9">DHPS</shortName>
        <ecNumber evidence="4 9">2.5.1.15</ecNumber>
    </recommendedName>
    <alternativeName>
        <fullName evidence="9">Dihydropteroate pyrophosphorylase</fullName>
    </alternativeName>
</protein>
<reference evidence="11 12" key="1">
    <citation type="submission" date="2018-06" db="EMBL/GenBank/DDBJ databases">
        <title>Nitrincola tibetense sp. nov., isolated from Lake XuguoCo on Tibetan Plateau.</title>
        <authorList>
            <person name="Xing P."/>
        </authorList>
    </citation>
    <scope>NUCLEOTIDE SEQUENCE [LARGE SCALE GENOMIC DNA]</scope>
    <source>
        <strain evidence="12">xg18</strain>
    </source>
</reference>
<dbReference type="InterPro" id="IPR045031">
    <property type="entry name" value="DHP_synth-like"/>
</dbReference>
<feature type="domain" description="Pterin-binding" evidence="10">
    <location>
        <begin position="16"/>
        <end position="273"/>
    </location>
</feature>
<evidence type="ECO:0000256" key="3">
    <source>
        <dbReference type="ARBA" id="ARBA00004763"/>
    </source>
</evidence>
<dbReference type="InterPro" id="IPR000489">
    <property type="entry name" value="Pterin-binding_dom"/>
</dbReference>
<accession>A0A364NHI7</accession>
<sequence length="285" mass="30635">MKSIQCGTKWLNLDEPKVMGILNVTPDSFSDGGRYYQNDHLSLNAVISQANQMVMAGAQILDVGGESTRPGAVEVSAQQELDRVAPVIERLVAEFDVVVSVDTSQPVVMSVAAGLGVGLINDVRALRLDGALEAVVNSKLPVCLMHMQGAPATMQEKPQYENVIDEVSHTLLSYARRCESAGVSKDQIILDPGFGFGKSLAHNLQLLNRLDEICTLGYPVLSGTSRKSMVGVITGKEPQQRLGGSLCTAILAVQKGACIVRVHDVEETVDALKLIKAVRNQAWEV</sequence>
<dbReference type="CDD" id="cd00739">
    <property type="entry name" value="DHPS"/>
    <property type="match status" value="1"/>
</dbReference>
<keyword evidence="8 9" id="KW-0289">Folate biosynthesis</keyword>
<dbReference type="UniPathway" id="UPA00077">
    <property type="reaction ID" value="UER00156"/>
</dbReference>
<evidence type="ECO:0000256" key="6">
    <source>
        <dbReference type="ARBA" id="ARBA00022723"/>
    </source>
</evidence>
<comment type="similarity">
    <text evidence="9">Belongs to the DHPS family.</text>
</comment>
<dbReference type="RefSeq" id="WP_112160533.1">
    <property type="nucleotide sequence ID" value="NZ_QKRX01000020.1"/>
</dbReference>
<dbReference type="PROSITE" id="PS00793">
    <property type="entry name" value="DHPS_2"/>
    <property type="match status" value="1"/>
</dbReference>